<dbReference type="PANTHER" id="PTHR43004:SF19">
    <property type="entry name" value="BINDING MONOOXYGENASE, PUTATIVE (JCVI)-RELATED"/>
    <property type="match status" value="1"/>
</dbReference>
<dbReference type="EMBL" id="JACAZI010000007">
    <property type="protein sequence ID" value="KAF7356354.1"/>
    <property type="molecule type" value="Genomic_DNA"/>
</dbReference>
<dbReference type="Gene3D" id="3.30.70.2450">
    <property type="match status" value="1"/>
</dbReference>
<keyword evidence="3" id="KW-0274">FAD</keyword>
<comment type="cofactor">
    <cofactor evidence="1">
        <name>FAD</name>
        <dbReference type="ChEBI" id="CHEBI:57692"/>
    </cofactor>
</comment>
<proteinExistence type="predicted"/>
<dbReference type="Pfam" id="PF01494">
    <property type="entry name" value="FAD_binding_3"/>
    <property type="match status" value="1"/>
</dbReference>
<dbReference type="GO" id="GO:0071949">
    <property type="term" value="F:FAD binding"/>
    <property type="evidence" value="ECO:0007669"/>
    <property type="project" value="InterPro"/>
</dbReference>
<dbReference type="InterPro" id="IPR036188">
    <property type="entry name" value="FAD/NAD-bd_sf"/>
</dbReference>
<dbReference type="PRINTS" id="PR00420">
    <property type="entry name" value="RNGMNOXGNASE"/>
</dbReference>
<evidence type="ECO:0000259" key="5">
    <source>
        <dbReference type="Pfam" id="PF01494"/>
    </source>
</evidence>
<dbReference type="OrthoDB" id="2690153at2759"/>
<evidence type="ECO:0000313" key="6">
    <source>
        <dbReference type="EMBL" id="KAF7356354.1"/>
    </source>
</evidence>
<dbReference type="InterPro" id="IPR050641">
    <property type="entry name" value="RIFMO-like"/>
</dbReference>
<evidence type="ECO:0000256" key="4">
    <source>
        <dbReference type="ARBA" id="ARBA00023002"/>
    </source>
</evidence>
<keyword evidence="4" id="KW-0560">Oxidoreductase</keyword>
<dbReference type="Proteomes" id="UP000620124">
    <property type="component" value="Unassembled WGS sequence"/>
</dbReference>
<evidence type="ECO:0000256" key="3">
    <source>
        <dbReference type="ARBA" id="ARBA00022827"/>
    </source>
</evidence>
<dbReference type="Gene3D" id="3.50.50.60">
    <property type="entry name" value="FAD/NAD(P)-binding domain"/>
    <property type="match status" value="1"/>
</dbReference>
<keyword evidence="2" id="KW-0285">Flavoprotein</keyword>
<dbReference type="GO" id="GO:0016709">
    <property type="term" value="F:oxidoreductase activity, acting on paired donors, with incorporation or reduction of molecular oxygen, NAD(P)H as one donor, and incorporation of one atom of oxygen"/>
    <property type="evidence" value="ECO:0007669"/>
    <property type="project" value="UniProtKB-ARBA"/>
</dbReference>
<dbReference type="SUPFAM" id="SSF51905">
    <property type="entry name" value="FAD/NAD(P)-binding domain"/>
    <property type="match status" value="1"/>
</dbReference>
<evidence type="ECO:0000256" key="2">
    <source>
        <dbReference type="ARBA" id="ARBA00022630"/>
    </source>
</evidence>
<dbReference type="AlphaFoldDB" id="A0A8H6YC96"/>
<sequence length="538" mass="59567">MTDFSCDVLIVGAGPSGLILALCLSMSGVSVRIIDKEPVHRVGRRGAGITPRTLEIFQTLGVLDDVLKLAHNPVPFQSYKLPEGIEPEKTWDMAPTLEPTPACPFRNSMFLGQDQVESILRERLKPYACAVELGTELIGFEQHDDRVCATISVAGAEEEINVKYLVGADGAKGIVRNQLGLSFLGQTREEDHLVMSDVIIEDLDSEHVHLWTQVDATILVWPGQTETNLFSVQLAGTKLERQKLASDPDELRAFFRTHTGRAVRDIIWVSEYIPNIRMVDEMRKDRAFLVGDAAHVHSLFGGQGMNAGVQDSYNLGWKLAGALLGLTSLDLLSTYSEERLPVIAEMLNKTSELQAKALESRTLNDISRWKRSKSLDQLGINYRWSSIVVEESRTSRYTDEVVTGDRAPDAPGLVEIEDGGGIVKRSLFQIFSYTVHTVLIFFPPAELSVVSGILRFLADFPQKGIIHPVVIYPAGFKIQGNGTDVVLCDRYGHAWRAYDVPADSVHCVVVRPDGMVGAKVAGVPGLRKYFDIIFRDRH</sequence>
<reference evidence="6" key="1">
    <citation type="submission" date="2020-05" db="EMBL/GenBank/DDBJ databases">
        <title>Mycena genomes resolve the evolution of fungal bioluminescence.</title>
        <authorList>
            <person name="Tsai I.J."/>
        </authorList>
    </citation>
    <scope>NUCLEOTIDE SEQUENCE</scope>
    <source>
        <strain evidence="6">CCC161011</strain>
    </source>
</reference>
<dbReference type="PANTHER" id="PTHR43004">
    <property type="entry name" value="TRK SYSTEM POTASSIUM UPTAKE PROTEIN"/>
    <property type="match status" value="1"/>
</dbReference>
<dbReference type="Gene3D" id="3.40.30.120">
    <property type="match status" value="1"/>
</dbReference>
<protein>
    <submittedName>
        <fullName evidence="6">FAD-binding-3 domain-containing protein</fullName>
    </submittedName>
</protein>
<accession>A0A8H6YC96</accession>
<keyword evidence="7" id="KW-1185">Reference proteome</keyword>
<feature type="domain" description="FAD-binding" evidence="5">
    <location>
        <begin position="6"/>
        <end position="349"/>
    </location>
</feature>
<name>A0A8H6YC96_9AGAR</name>
<gene>
    <name evidence="6" type="ORF">MVEN_00967700</name>
</gene>
<organism evidence="6 7">
    <name type="scientific">Mycena venus</name>
    <dbReference type="NCBI Taxonomy" id="2733690"/>
    <lineage>
        <taxon>Eukaryota</taxon>
        <taxon>Fungi</taxon>
        <taxon>Dikarya</taxon>
        <taxon>Basidiomycota</taxon>
        <taxon>Agaricomycotina</taxon>
        <taxon>Agaricomycetes</taxon>
        <taxon>Agaricomycetidae</taxon>
        <taxon>Agaricales</taxon>
        <taxon>Marasmiineae</taxon>
        <taxon>Mycenaceae</taxon>
        <taxon>Mycena</taxon>
    </lineage>
</organism>
<dbReference type="InterPro" id="IPR002938">
    <property type="entry name" value="FAD-bd"/>
</dbReference>
<evidence type="ECO:0000256" key="1">
    <source>
        <dbReference type="ARBA" id="ARBA00001974"/>
    </source>
</evidence>
<comment type="caution">
    <text evidence="6">The sequence shown here is derived from an EMBL/GenBank/DDBJ whole genome shotgun (WGS) entry which is preliminary data.</text>
</comment>
<evidence type="ECO:0000313" key="7">
    <source>
        <dbReference type="Proteomes" id="UP000620124"/>
    </source>
</evidence>